<comment type="caution">
    <text evidence="2">The sequence shown here is derived from an EMBL/GenBank/DDBJ whole genome shotgun (WGS) entry which is preliminary data.</text>
</comment>
<reference evidence="2" key="1">
    <citation type="submission" date="2015-09" db="EMBL/GenBank/DDBJ databases">
        <title>Draft Genome Sequences of Two Novel Amoeba-resistant Intranuclear Bacteria, Candidatus Berkiella cookevillensis and Candidatus Berkiella aquae.</title>
        <authorList>
            <person name="Mehari Y.T."/>
            <person name="Arivett B.A."/>
            <person name="Farone A.L."/>
            <person name="Gunderson J.H."/>
            <person name="Farone M.B."/>
        </authorList>
    </citation>
    <scope>NUCLEOTIDE SEQUENCE [LARGE SCALE GENOMIC DNA]</scope>
    <source>
        <strain evidence="2">HT99</strain>
    </source>
</reference>
<reference evidence="3" key="2">
    <citation type="journal article" date="2016" name="Genome Announc.">
        <title>Draft Genome Sequences of Two Novel Amoeba-Resistant Intranuclear Bacteria, 'Candidatus Berkiella cookevillensis' and 'Candidatus Berkiella aquae'.</title>
        <authorList>
            <person name="Mehari Y.T."/>
            <person name="Arivett B.A."/>
            <person name="Farone A.L."/>
            <person name="Gunderson J.H."/>
            <person name="Farone M.B."/>
        </authorList>
    </citation>
    <scope>NUCLEOTIDE SEQUENCE</scope>
    <source>
        <strain evidence="3">HT99</strain>
    </source>
</reference>
<dbReference type="Pfam" id="PF01722">
    <property type="entry name" value="BolA"/>
    <property type="match status" value="1"/>
</dbReference>
<dbReference type="AlphaFoldDB" id="A0A0Q9YZZ2"/>
<dbReference type="OrthoDB" id="9812890at2"/>
<reference evidence="3" key="3">
    <citation type="submission" date="2021-06" db="EMBL/GenBank/DDBJ databases">
        <title>Genomic Description and Analysis of Intracellular Bacteria, Candidatus Berkiella cookevillensis and Candidatus Berkiella aquae.</title>
        <authorList>
            <person name="Kidane D.T."/>
            <person name="Mehari Y.T."/>
            <person name="Rice F.C."/>
            <person name="Arivett B.A."/>
            <person name="Farone A.L."/>
            <person name="Berk S.G."/>
            <person name="Farone M.B."/>
        </authorList>
    </citation>
    <scope>NUCLEOTIDE SEQUENCE</scope>
    <source>
        <strain evidence="3">HT99</strain>
    </source>
</reference>
<dbReference type="Gene3D" id="3.30.300.90">
    <property type="entry name" value="BolA-like"/>
    <property type="match status" value="1"/>
</dbReference>
<name>A0A0Q9YZZ2_9GAMM</name>
<proteinExistence type="inferred from homology"/>
<dbReference type="PIRSF" id="PIRSF003113">
    <property type="entry name" value="BolA"/>
    <property type="match status" value="1"/>
</dbReference>
<accession>A0A0Q9YZZ2</accession>
<organism evidence="2">
    <name type="scientific">Candidatus Berkiella aquae</name>
    <dbReference type="NCBI Taxonomy" id="295108"/>
    <lineage>
        <taxon>Bacteria</taxon>
        <taxon>Pseudomonadati</taxon>
        <taxon>Pseudomonadota</taxon>
        <taxon>Gammaproteobacteria</taxon>
        <taxon>Candidatus Berkiellales</taxon>
        <taxon>Candidatus Berkiellaceae</taxon>
        <taxon>Candidatus Berkiella</taxon>
    </lineage>
</organism>
<dbReference type="EMBL" id="LKAJ02000001">
    <property type="protein sequence ID" value="MCS5712039.1"/>
    <property type="molecule type" value="Genomic_DNA"/>
</dbReference>
<dbReference type="STRING" id="295108.HT99x_00134"/>
<dbReference type="PANTHER" id="PTHR46230">
    <property type="match status" value="1"/>
</dbReference>
<comment type="similarity">
    <text evidence="1">Belongs to the BolA/IbaG family.</text>
</comment>
<dbReference type="EMBL" id="LKAJ01000001">
    <property type="protein sequence ID" value="KRG22596.1"/>
    <property type="molecule type" value="Genomic_DNA"/>
</dbReference>
<evidence type="ECO:0000313" key="4">
    <source>
        <dbReference type="Proteomes" id="UP000051497"/>
    </source>
</evidence>
<dbReference type="Proteomes" id="UP000051497">
    <property type="component" value="Unassembled WGS sequence"/>
</dbReference>
<dbReference type="GO" id="GO:0016226">
    <property type="term" value="P:iron-sulfur cluster assembly"/>
    <property type="evidence" value="ECO:0007669"/>
    <property type="project" value="TreeGrafter"/>
</dbReference>
<keyword evidence="4" id="KW-1185">Reference proteome</keyword>
<evidence type="ECO:0000313" key="3">
    <source>
        <dbReference type="EMBL" id="MCS5712039.1"/>
    </source>
</evidence>
<dbReference type="PANTHER" id="PTHR46230:SF7">
    <property type="entry name" value="BOLA-LIKE PROTEIN 1"/>
    <property type="match status" value="1"/>
</dbReference>
<dbReference type="RefSeq" id="WP_075064794.1">
    <property type="nucleotide sequence ID" value="NZ_LKAJ02000001.1"/>
</dbReference>
<dbReference type="InterPro" id="IPR002634">
    <property type="entry name" value="BolA"/>
</dbReference>
<evidence type="ECO:0000256" key="1">
    <source>
        <dbReference type="RuleBase" id="RU003860"/>
    </source>
</evidence>
<sequence length="92" mass="10344">MRNAEERKAFIEERLQILHPSLLTIVDESHFHIGHEGAKGGASHFSVKIVSSAFAGLSLIKRHQLVYEQVKELIPHEIHALKIKALSPEENS</sequence>
<gene>
    <name evidence="2" type="ORF">HT99x_00134</name>
    <name evidence="3" type="ORF">HT99x_011400</name>
</gene>
<dbReference type="SUPFAM" id="SSF82657">
    <property type="entry name" value="BolA-like"/>
    <property type="match status" value="1"/>
</dbReference>
<dbReference type="InterPro" id="IPR036065">
    <property type="entry name" value="BolA-like_sf"/>
</dbReference>
<protein>
    <submittedName>
        <fullName evidence="3">BolA family transcriptional regulator</fullName>
    </submittedName>
    <submittedName>
        <fullName evidence="2">Transcriptional regulator BolA</fullName>
    </submittedName>
</protein>
<evidence type="ECO:0000313" key="2">
    <source>
        <dbReference type="EMBL" id="KRG22596.1"/>
    </source>
</evidence>